<accession>A0A9P3UN51</accession>
<protein>
    <submittedName>
        <fullName evidence="2">Uncharacterized protein</fullName>
    </submittedName>
</protein>
<name>A0A9P3UN51_LYOSH</name>
<organism evidence="2 3">
    <name type="scientific">Lyophyllum shimeji</name>
    <name type="common">Hon-shimeji</name>
    <name type="synonym">Tricholoma shimeji</name>
    <dbReference type="NCBI Taxonomy" id="47721"/>
    <lineage>
        <taxon>Eukaryota</taxon>
        <taxon>Fungi</taxon>
        <taxon>Dikarya</taxon>
        <taxon>Basidiomycota</taxon>
        <taxon>Agaricomycotina</taxon>
        <taxon>Agaricomycetes</taxon>
        <taxon>Agaricomycetidae</taxon>
        <taxon>Agaricales</taxon>
        <taxon>Tricholomatineae</taxon>
        <taxon>Lyophyllaceae</taxon>
        <taxon>Lyophyllum</taxon>
    </lineage>
</organism>
<dbReference type="Proteomes" id="UP001063166">
    <property type="component" value="Unassembled WGS sequence"/>
</dbReference>
<dbReference type="EMBL" id="BRPK01000006">
    <property type="protein sequence ID" value="GLB39308.1"/>
    <property type="molecule type" value="Genomic_DNA"/>
</dbReference>
<reference evidence="2" key="1">
    <citation type="submission" date="2022-07" db="EMBL/GenBank/DDBJ databases">
        <title>The genome of Lyophyllum shimeji provides insight into the initial evolution of ectomycorrhizal fungal genome.</title>
        <authorList>
            <person name="Kobayashi Y."/>
            <person name="Shibata T."/>
            <person name="Hirakawa H."/>
            <person name="Shigenobu S."/>
            <person name="Nishiyama T."/>
            <person name="Yamada A."/>
            <person name="Hasebe M."/>
            <person name="Kawaguchi M."/>
        </authorList>
    </citation>
    <scope>NUCLEOTIDE SEQUENCE</scope>
    <source>
        <strain evidence="2">AT787</strain>
    </source>
</reference>
<keyword evidence="3" id="KW-1185">Reference proteome</keyword>
<proteinExistence type="predicted"/>
<gene>
    <name evidence="2" type="ORF">LshimejAT787_0604700</name>
</gene>
<feature type="region of interest" description="Disordered" evidence="1">
    <location>
        <begin position="1"/>
        <end position="26"/>
    </location>
</feature>
<dbReference type="AlphaFoldDB" id="A0A9P3UN51"/>
<evidence type="ECO:0000256" key="1">
    <source>
        <dbReference type="SAM" id="MobiDB-lite"/>
    </source>
</evidence>
<sequence length="147" mass="16253">MAAQHSERPISDANCQGGAHSGAPERWNSAVLSTPTRWQTQPSAKLQQDPYTLRSHQTDWFKARAERLFQYLKGREVYCDVTIVELMQQNHGASAKEIAKRTGAGAMRKQNGAPQVTSGRLVGSPTVSYWYFSPASTAERPTMGART</sequence>
<evidence type="ECO:0000313" key="3">
    <source>
        <dbReference type="Proteomes" id="UP001063166"/>
    </source>
</evidence>
<comment type="caution">
    <text evidence="2">The sequence shown here is derived from an EMBL/GenBank/DDBJ whole genome shotgun (WGS) entry which is preliminary data.</text>
</comment>
<evidence type="ECO:0000313" key="2">
    <source>
        <dbReference type="EMBL" id="GLB39308.1"/>
    </source>
</evidence>
<feature type="compositionally biased region" description="Basic and acidic residues" evidence="1">
    <location>
        <begin position="1"/>
        <end position="10"/>
    </location>
</feature>